<dbReference type="PANTHER" id="PTHR30290">
    <property type="entry name" value="PERIPLASMIC BINDING COMPONENT OF ABC TRANSPORTER"/>
    <property type="match status" value="1"/>
</dbReference>
<evidence type="ECO:0000256" key="1">
    <source>
        <dbReference type="ARBA" id="ARBA00023125"/>
    </source>
</evidence>
<name>A0ABW6KDU1_9BACI</name>
<feature type="domain" description="Transcriptional regulator SgrR N-terminal HTH" evidence="3">
    <location>
        <begin position="17"/>
        <end position="97"/>
    </location>
</feature>
<comment type="caution">
    <text evidence="4">The sequence shown here is derived from an EMBL/GenBank/DDBJ whole genome shotgun (WGS) entry which is preliminary data.</text>
</comment>
<evidence type="ECO:0000259" key="2">
    <source>
        <dbReference type="Pfam" id="PF00496"/>
    </source>
</evidence>
<sequence>MEYLISLRERHKNIKPYEEVRISINEIAEIFCSSLRNTNYLLKKLNEEQRITWIPGRGRGNLSTLIYHSSFSDVVDEYITQMTAQNRVGDIVNFANSSTLSEEDQKLLFQSLYEHLGPRFEHSHTGTKSILRIILPQEIHSLDPLDTILYSEAHLVNQLFNTLVSYNSQLKQIEPCIAYAWKKKQNGRQWTFYLRKNVRFHNGDTVTASEVQFSINRILREGLHSAIYPLLTDIQEVEVIDDFTITLRLKRENLFFPRILSSFHCSIIHPSHSHVPIGTGPFMVKAFNKDFIRMHAFEDYFRERALIDQLDIWMNKKGHTLPNQYTALNTPEKDSTSVTLDYQLLGSRFLAFNQNKSGYQHDLNFRLAINEIMNPVKMIKELGGNRSLAATSFLPSISRDSKFYDSSVEKAREYLLRSGYKGETIHLYYFNLNEGYESAEWLKKQGKKIGLNIELSPINYDTNESVLNGDIFLLSVILDQDVELSLLTIYKSENSFLRKFLDKTTQKKVDLELEVFQMLETPEERMVHLQRIEDMLKDNILVQFLYHATNKLSYHPYLKGLEINSLGLPDYHHLWIDPEDKMVHVSTS</sequence>
<reference evidence="4 5" key="1">
    <citation type="submission" date="2024-08" db="EMBL/GenBank/DDBJ databases">
        <title>Two novel Cytobacillus novel species.</title>
        <authorList>
            <person name="Liu G."/>
        </authorList>
    </citation>
    <scope>NUCLEOTIDE SEQUENCE [LARGE SCALE GENOMIC DNA]</scope>
    <source>
        <strain evidence="4 5">FJAT-54145</strain>
    </source>
</reference>
<dbReference type="Gene3D" id="3.10.105.10">
    <property type="entry name" value="Dipeptide-binding Protein, Domain 3"/>
    <property type="match status" value="1"/>
</dbReference>
<dbReference type="InterPro" id="IPR039424">
    <property type="entry name" value="SBP_5"/>
</dbReference>
<proteinExistence type="predicted"/>
<evidence type="ECO:0000313" key="5">
    <source>
        <dbReference type="Proteomes" id="UP001601059"/>
    </source>
</evidence>
<organism evidence="4 5">
    <name type="scientific">Cytobacillus spartinae</name>
    <dbReference type="NCBI Taxonomy" id="3299023"/>
    <lineage>
        <taxon>Bacteria</taxon>
        <taxon>Bacillati</taxon>
        <taxon>Bacillota</taxon>
        <taxon>Bacilli</taxon>
        <taxon>Bacillales</taxon>
        <taxon>Bacillaceae</taxon>
        <taxon>Cytobacillus</taxon>
    </lineage>
</organism>
<protein>
    <submittedName>
        <fullName evidence="4">ABC transporter substrate-binding protein</fullName>
    </submittedName>
</protein>
<evidence type="ECO:0000313" key="4">
    <source>
        <dbReference type="EMBL" id="MFE8702430.1"/>
    </source>
</evidence>
<feature type="domain" description="Solute-binding protein family 5" evidence="2">
    <location>
        <begin position="173"/>
        <end position="470"/>
    </location>
</feature>
<dbReference type="PANTHER" id="PTHR30290:SF72">
    <property type="entry name" value="HTH-TYPE TRANSCRIPTIONAL REGULATOR SGRR"/>
    <property type="match status" value="1"/>
</dbReference>
<evidence type="ECO:0000259" key="3">
    <source>
        <dbReference type="Pfam" id="PF12793"/>
    </source>
</evidence>
<dbReference type="RefSeq" id="WP_389362424.1">
    <property type="nucleotide sequence ID" value="NZ_JBIACK010000009.1"/>
</dbReference>
<dbReference type="Pfam" id="PF12793">
    <property type="entry name" value="SgrR_N"/>
    <property type="match status" value="1"/>
</dbReference>
<keyword evidence="5" id="KW-1185">Reference proteome</keyword>
<dbReference type="Gene3D" id="3.40.190.10">
    <property type="entry name" value="Periplasmic binding protein-like II"/>
    <property type="match status" value="1"/>
</dbReference>
<gene>
    <name evidence="4" type="ORF">ACFYKX_17670</name>
</gene>
<dbReference type="Proteomes" id="UP001601059">
    <property type="component" value="Unassembled WGS sequence"/>
</dbReference>
<accession>A0ABW6KDU1</accession>
<dbReference type="Pfam" id="PF00496">
    <property type="entry name" value="SBP_bac_5"/>
    <property type="match status" value="1"/>
</dbReference>
<dbReference type="InterPro" id="IPR025370">
    <property type="entry name" value="SgrR_HTH_N"/>
</dbReference>
<dbReference type="SUPFAM" id="SSF53850">
    <property type="entry name" value="Periplasmic binding protein-like II"/>
    <property type="match status" value="1"/>
</dbReference>
<dbReference type="EMBL" id="JBIACK010000009">
    <property type="protein sequence ID" value="MFE8702430.1"/>
    <property type="molecule type" value="Genomic_DNA"/>
</dbReference>
<keyword evidence="1" id="KW-0238">DNA-binding</keyword>
<dbReference type="InterPro" id="IPR000914">
    <property type="entry name" value="SBP_5_dom"/>
</dbReference>